<protein>
    <submittedName>
        <fullName evidence="2">(northern house mosquito) hypothetical protein</fullName>
    </submittedName>
</protein>
<feature type="region of interest" description="Disordered" evidence="1">
    <location>
        <begin position="100"/>
        <end position="126"/>
    </location>
</feature>
<accession>A0A8D8FRZ2</accession>
<sequence>MELLELYHRGAEGSGQESSACHRHFLHPRHRGVRVHQRVLLHDAVAGGGARVGGRGRDLRGSGVWHVRVDHSGFRGPVDLRRRQRHPADVIAPVLRRRLRGPNAGDSHHDPDPAAHPDAGRPHHGAAVDAVPHLVGHLCADQLRRIRHLAEYRRGRPVSALAAVEAAEPAPPDQGEYLLPDLLPAGHDLRRGCPDGRQPQGDRLRVPHDPVQYSRLLHLHRVEKQTKVVQPHHGRIHSKLTKVDDGGAAKAEVNPPNLLRSLKGAKARGGPKVEKWASPDSCRRCFWSSARPNQLRFREKKSNSRV</sequence>
<reference evidence="2" key="1">
    <citation type="submission" date="2021-05" db="EMBL/GenBank/DDBJ databases">
        <authorList>
            <person name="Alioto T."/>
            <person name="Alioto T."/>
            <person name="Gomez Garrido J."/>
        </authorList>
    </citation>
    <scope>NUCLEOTIDE SEQUENCE</scope>
</reference>
<evidence type="ECO:0000313" key="2">
    <source>
        <dbReference type="EMBL" id="CAG6480538.1"/>
    </source>
</evidence>
<organism evidence="2">
    <name type="scientific">Culex pipiens</name>
    <name type="common">House mosquito</name>
    <dbReference type="NCBI Taxonomy" id="7175"/>
    <lineage>
        <taxon>Eukaryota</taxon>
        <taxon>Metazoa</taxon>
        <taxon>Ecdysozoa</taxon>
        <taxon>Arthropoda</taxon>
        <taxon>Hexapoda</taxon>
        <taxon>Insecta</taxon>
        <taxon>Pterygota</taxon>
        <taxon>Neoptera</taxon>
        <taxon>Endopterygota</taxon>
        <taxon>Diptera</taxon>
        <taxon>Nematocera</taxon>
        <taxon>Culicoidea</taxon>
        <taxon>Culicidae</taxon>
        <taxon>Culicinae</taxon>
        <taxon>Culicini</taxon>
        <taxon>Culex</taxon>
        <taxon>Culex</taxon>
    </lineage>
</organism>
<feature type="compositionally biased region" description="Basic and acidic residues" evidence="1">
    <location>
        <begin position="106"/>
        <end position="121"/>
    </location>
</feature>
<proteinExistence type="predicted"/>
<dbReference type="EMBL" id="HBUE01088766">
    <property type="protein sequence ID" value="CAG6480538.1"/>
    <property type="molecule type" value="Transcribed_RNA"/>
</dbReference>
<name>A0A8D8FRZ2_CULPI</name>
<dbReference type="EMBL" id="HBUE01088773">
    <property type="protein sequence ID" value="CAG6480550.1"/>
    <property type="molecule type" value="Transcribed_RNA"/>
</dbReference>
<dbReference type="AlphaFoldDB" id="A0A8D8FRZ2"/>
<evidence type="ECO:0000256" key="1">
    <source>
        <dbReference type="SAM" id="MobiDB-lite"/>
    </source>
</evidence>